<reference evidence="13" key="1">
    <citation type="submission" date="2023-07" db="EMBL/GenBank/DDBJ databases">
        <title>Novel Mycoplasma species identified in domestic and wild animals.</title>
        <authorList>
            <person name="Volokhov D.V."/>
            <person name="Furtak V.A."/>
            <person name="Zagorodnyaya T.A."/>
        </authorList>
    </citation>
    <scope>NUCLEOTIDE SEQUENCE [LARGE SCALE GENOMIC DNA]</scope>
    <source>
        <strain evidence="13">92-19</strain>
    </source>
</reference>
<dbReference type="InterPro" id="IPR016039">
    <property type="entry name" value="Thiolase-like"/>
</dbReference>
<feature type="active site" evidence="9">
    <location>
        <position position="237"/>
    </location>
</feature>
<evidence type="ECO:0000259" key="11">
    <source>
        <dbReference type="Pfam" id="PF08545"/>
    </source>
</evidence>
<evidence type="ECO:0000313" key="13">
    <source>
        <dbReference type="Proteomes" id="UP001209076"/>
    </source>
</evidence>
<name>A0ABT2PUT5_9MOLU</name>
<dbReference type="NCBIfam" id="NF006829">
    <property type="entry name" value="PRK09352.1"/>
    <property type="match status" value="1"/>
</dbReference>
<evidence type="ECO:0000256" key="3">
    <source>
        <dbReference type="ARBA" id="ARBA00022516"/>
    </source>
</evidence>
<dbReference type="Pfam" id="PF08545">
    <property type="entry name" value="ACP_syn_III"/>
    <property type="match status" value="1"/>
</dbReference>
<comment type="catalytic activity">
    <reaction evidence="9">
        <text>malonyl-[ACP] + acetyl-CoA + H(+) = 3-oxobutanoyl-[ACP] + CO2 + CoA</text>
        <dbReference type="Rhea" id="RHEA:12080"/>
        <dbReference type="Rhea" id="RHEA-COMP:9623"/>
        <dbReference type="Rhea" id="RHEA-COMP:9625"/>
        <dbReference type="ChEBI" id="CHEBI:15378"/>
        <dbReference type="ChEBI" id="CHEBI:16526"/>
        <dbReference type="ChEBI" id="CHEBI:57287"/>
        <dbReference type="ChEBI" id="CHEBI:57288"/>
        <dbReference type="ChEBI" id="CHEBI:78449"/>
        <dbReference type="ChEBI" id="CHEBI:78450"/>
        <dbReference type="EC" id="2.3.1.180"/>
    </reaction>
</comment>
<evidence type="ECO:0000256" key="2">
    <source>
        <dbReference type="ARBA" id="ARBA00022490"/>
    </source>
</evidence>
<protein>
    <recommendedName>
        <fullName evidence="9">Beta-ketoacyl-[acyl-carrier-protein] synthase III</fullName>
        <shortName evidence="9">Beta-ketoacyl-ACP synthase III</shortName>
        <shortName evidence="9">KAS III</shortName>
        <ecNumber evidence="9">2.3.1.180</ecNumber>
    </recommendedName>
    <alternativeName>
        <fullName evidence="9">3-oxoacyl-[acyl-carrier-protein] synthase 3</fullName>
    </alternativeName>
    <alternativeName>
        <fullName evidence="9">3-oxoacyl-[acyl-carrier-protein] synthase III</fullName>
    </alternativeName>
</protein>
<comment type="function">
    <text evidence="9">Catalyzes the condensation reaction of fatty acid synthesis by the addition to an acyl acceptor of two carbons from malonyl-ACP. Catalyzes the first condensation reaction which initiates fatty acid synthesis and may therefore play a role in governing the total rate of fatty acid production. Possesses both acetoacetyl-ACP synthase and acetyl transacylase activities. Its substrate specificity determines the biosynthesis of branched-chain and/or straight-chain of fatty acids.</text>
</comment>
<evidence type="ECO:0000256" key="6">
    <source>
        <dbReference type="ARBA" id="ARBA00023098"/>
    </source>
</evidence>
<dbReference type="PANTHER" id="PTHR34069">
    <property type="entry name" value="3-OXOACYL-[ACYL-CARRIER-PROTEIN] SYNTHASE 3"/>
    <property type="match status" value="1"/>
</dbReference>
<sequence length="307" mass="33463">MLNTHKIKVATSGKYTPSTIVTNSDLEKIVETTDDWITSRTGIKERRKADTETATDMAYYAALDAIEKANYDRSKIDLVIVATITSERQTPSVANLVMGRLGLKEGIMSFDVNAACTGFVYALEIASALISSNHYQSALVIGSERLSNVIDYTDRNTCILFGDGAGAVVIESDPNAKASFYNASKADLADVLTVEKTIRMDGKRVYQFATDVVEKSIRHILEVNQLTIDDIDAILPHQANERIILSVSKSMGIPMSKFELNISTYGNTSAASIPILISEYQANNKNKRVLLVGFGGGFTWGSAIVEV</sequence>
<feature type="active site" evidence="9">
    <location>
        <position position="267"/>
    </location>
</feature>
<comment type="domain">
    <text evidence="9">The last Arg residue of the ACP-binding site is essential for the weak association between ACP/AcpP and FabH.</text>
</comment>
<keyword evidence="9" id="KW-0511">Multifunctional enzyme</keyword>
<evidence type="ECO:0000256" key="7">
    <source>
        <dbReference type="ARBA" id="ARBA00023160"/>
    </source>
</evidence>
<dbReference type="Proteomes" id="UP001209076">
    <property type="component" value="Unassembled WGS sequence"/>
</dbReference>
<accession>A0ABT2PUT5</accession>
<feature type="region of interest" description="ACP-binding" evidence="9">
    <location>
        <begin position="238"/>
        <end position="242"/>
    </location>
</feature>
<dbReference type="NCBIfam" id="TIGR00747">
    <property type="entry name" value="fabH"/>
    <property type="match status" value="1"/>
</dbReference>
<keyword evidence="13" id="KW-1185">Reference proteome</keyword>
<comment type="similarity">
    <text evidence="1 9">Belongs to the thiolase-like superfamily. FabH family.</text>
</comment>
<evidence type="ECO:0000256" key="5">
    <source>
        <dbReference type="ARBA" id="ARBA00022832"/>
    </source>
</evidence>
<dbReference type="EC" id="2.3.1.180" evidence="9"/>
<dbReference type="InterPro" id="IPR004655">
    <property type="entry name" value="FabH"/>
</dbReference>
<dbReference type="PANTHER" id="PTHR34069:SF2">
    <property type="entry name" value="BETA-KETOACYL-[ACYL-CARRIER-PROTEIN] SYNTHASE III"/>
    <property type="match status" value="1"/>
</dbReference>
<organism evidence="12 13">
    <name type="scientific">Paracholeplasma vituli</name>
    <dbReference type="NCBI Taxonomy" id="69473"/>
    <lineage>
        <taxon>Bacteria</taxon>
        <taxon>Bacillati</taxon>
        <taxon>Mycoplasmatota</taxon>
        <taxon>Mollicutes</taxon>
        <taxon>Acholeplasmatales</taxon>
        <taxon>Acholeplasmataceae</taxon>
        <taxon>Paracholeplasma</taxon>
    </lineage>
</organism>
<dbReference type="CDD" id="cd00830">
    <property type="entry name" value="KAS_III"/>
    <property type="match status" value="1"/>
</dbReference>
<evidence type="ECO:0000256" key="4">
    <source>
        <dbReference type="ARBA" id="ARBA00022679"/>
    </source>
</evidence>
<keyword evidence="6 9" id="KW-0443">Lipid metabolism</keyword>
<keyword evidence="2 9" id="KW-0963">Cytoplasm</keyword>
<dbReference type="InterPro" id="IPR013751">
    <property type="entry name" value="ACP_syn_III_N"/>
</dbReference>
<evidence type="ECO:0000256" key="1">
    <source>
        <dbReference type="ARBA" id="ARBA00008642"/>
    </source>
</evidence>
<keyword evidence="7 9" id="KW-0275">Fatty acid biosynthesis</keyword>
<comment type="subunit">
    <text evidence="9">Homodimer.</text>
</comment>
<evidence type="ECO:0000256" key="8">
    <source>
        <dbReference type="ARBA" id="ARBA00023315"/>
    </source>
</evidence>
<feature type="domain" description="Beta-ketoacyl-[acyl-carrier-protein] synthase III N-terminal" evidence="11">
    <location>
        <begin position="110"/>
        <end position="178"/>
    </location>
</feature>
<proteinExistence type="inferred from homology"/>
<keyword evidence="8 9" id="KW-0012">Acyltransferase</keyword>
<keyword evidence="4 9" id="KW-0808">Transferase</keyword>
<feature type="active site" evidence="9">
    <location>
        <position position="116"/>
    </location>
</feature>
<dbReference type="Gene3D" id="3.40.47.10">
    <property type="match status" value="1"/>
</dbReference>
<dbReference type="InterPro" id="IPR013747">
    <property type="entry name" value="ACP_syn_III_C"/>
</dbReference>
<dbReference type="RefSeq" id="WP_262095957.1">
    <property type="nucleotide sequence ID" value="NZ_JAOEGN010000005.1"/>
</dbReference>
<dbReference type="HAMAP" id="MF_01815">
    <property type="entry name" value="FabH"/>
    <property type="match status" value="1"/>
</dbReference>
<comment type="pathway">
    <text evidence="9">Lipid metabolism; fatty acid biosynthesis.</text>
</comment>
<evidence type="ECO:0000313" key="12">
    <source>
        <dbReference type="EMBL" id="MCU0104709.1"/>
    </source>
</evidence>
<dbReference type="Pfam" id="PF08541">
    <property type="entry name" value="ACP_syn_III_C"/>
    <property type="match status" value="1"/>
</dbReference>
<evidence type="ECO:0000256" key="9">
    <source>
        <dbReference type="HAMAP-Rule" id="MF_01815"/>
    </source>
</evidence>
<dbReference type="SUPFAM" id="SSF53901">
    <property type="entry name" value="Thiolase-like"/>
    <property type="match status" value="1"/>
</dbReference>
<comment type="caution">
    <text evidence="12">The sequence shown here is derived from an EMBL/GenBank/DDBJ whole genome shotgun (WGS) entry which is preliminary data.</text>
</comment>
<keyword evidence="3 9" id="KW-0444">Lipid biosynthesis</keyword>
<gene>
    <name evidence="9" type="primary">fabH</name>
    <name evidence="12" type="ORF">N7603_03470</name>
</gene>
<comment type="subcellular location">
    <subcellularLocation>
        <location evidence="9">Cytoplasm</location>
    </subcellularLocation>
</comment>
<dbReference type="EMBL" id="JAOEGN010000005">
    <property type="protein sequence ID" value="MCU0104709.1"/>
    <property type="molecule type" value="Genomic_DNA"/>
</dbReference>
<feature type="domain" description="Beta-ketoacyl-[acyl-carrier-protein] synthase III C-terminal" evidence="10">
    <location>
        <begin position="221"/>
        <end position="306"/>
    </location>
</feature>
<keyword evidence="5 9" id="KW-0276">Fatty acid metabolism</keyword>
<evidence type="ECO:0000259" key="10">
    <source>
        <dbReference type="Pfam" id="PF08541"/>
    </source>
</evidence>